<evidence type="ECO:0000259" key="2">
    <source>
        <dbReference type="Pfam" id="PF12780"/>
    </source>
</evidence>
<comment type="caution">
    <text evidence="3">The sequence shown here is derived from an EMBL/GenBank/DDBJ whole genome shotgun (WGS) entry which is preliminary data.</text>
</comment>
<dbReference type="PANTHER" id="PTHR22878">
    <property type="entry name" value="DYNEIN HEAVY CHAIN 6, AXONEMAL-LIKE-RELATED"/>
    <property type="match status" value="1"/>
</dbReference>
<dbReference type="Pfam" id="PF12780">
    <property type="entry name" value="AAA_8"/>
    <property type="match status" value="1"/>
</dbReference>
<feature type="domain" description="Dynein heavy chain AAA module D4" evidence="2">
    <location>
        <begin position="21"/>
        <end position="117"/>
    </location>
</feature>
<accession>A0ABD0Y0J9</accession>
<comment type="similarity">
    <text evidence="1">Belongs to the dynein heavy chain family.</text>
</comment>
<dbReference type="Gene3D" id="3.40.50.300">
    <property type="entry name" value="P-loop containing nucleotide triphosphate hydrolases"/>
    <property type="match status" value="1"/>
</dbReference>
<evidence type="ECO:0000313" key="3">
    <source>
        <dbReference type="EMBL" id="KAL1116903.1"/>
    </source>
</evidence>
<reference evidence="3 4" key="1">
    <citation type="submission" date="2024-07" db="EMBL/GenBank/DDBJ databases">
        <title>Chromosome-level genome assembly of the water stick insect Ranatra chinensis (Heteroptera: Nepidae).</title>
        <authorList>
            <person name="Liu X."/>
        </authorList>
    </citation>
    <scope>NUCLEOTIDE SEQUENCE [LARGE SCALE GENOMIC DNA]</scope>
    <source>
        <strain evidence="3">Cailab_2021Rc</strain>
        <tissue evidence="3">Muscle</tissue>
    </source>
</reference>
<name>A0ABD0Y0J9_9HEMI</name>
<dbReference type="InterPro" id="IPR026983">
    <property type="entry name" value="DHC"/>
</dbReference>
<dbReference type="PANTHER" id="PTHR22878:SF63">
    <property type="entry name" value="DYNEIN AXONEMAL HEAVY CHAIN 10"/>
    <property type="match status" value="1"/>
</dbReference>
<evidence type="ECO:0000256" key="1">
    <source>
        <dbReference type="ARBA" id="ARBA00008887"/>
    </source>
</evidence>
<dbReference type="InterPro" id="IPR024317">
    <property type="entry name" value="Dynein_heavy_chain_D4_dom"/>
</dbReference>
<protein>
    <recommendedName>
        <fullName evidence="2">Dynein heavy chain AAA module D4 domain-containing protein</fullName>
    </recommendedName>
</protein>
<dbReference type="Proteomes" id="UP001558652">
    <property type="component" value="Unassembled WGS sequence"/>
</dbReference>
<dbReference type="AlphaFoldDB" id="A0ABD0Y0J9"/>
<dbReference type="EMBL" id="JBFDAA010000017">
    <property type="protein sequence ID" value="KAL1116903.1"/>
    <property type="molecule type" value="Genomic_DNA"/>
</dbReference>
<keyword evidence="4" id="KW-1185">Reference proteome</keyword>
<evidence type="ECO:0000313" key="4">
    <source>
        <dbReference type="Proteomes" id="UP001558652"/>
    </source>
</evidence>
<gene>
    <name evidence="3" type="ORF">AAG570_005372</name>
</gene>
<sequence>MASKRRNMFYENKKLETTEIGHMVFSIMLSRGYNEASFKEDMKALYDQLGVKRRSTVFLFTASQVVEEGFLEMVNNMLTIGMIPALFSDEDKDSITNQVRNFSKRDGYGITKFIQMHLAFVNTKGGSSSSNPKGTKVTDPQRATYCFNVTILKRCLIA</sequence>
<proteinExistence type="inferred from homology"/>
<organism evidence="3 4">
    <name type="scientific">Ranatra chinensis</name>
    <dbReference type="NCBI Taxonomy" id="642074"/>
    <lineage>
        <taxon>Eukaryota</taxon>
        <taxon>Metazoa</taxon>
        <taxon>Ecdysozoa</taxon>
        <taxon>Arthropoda</taxon>
        <taxon>Hexapoda</taxon>
        <taxon>Insecta</taxon>
        <taxon>Pterygota</taxon>
        <taxon>Neoptera</taxon>
        <taxon>Paraneoptera</taxon>
        <taxon>Hemiptera</taxon>
        <taxon>Heteroptera</taxon>
        <taxon>Panheteroptera</taxon>
        <taxon>Nepomorpha</taxon>
        <taxon>Nepidae</taxon>
        <taxon>Ranatrinae</taxon>
        <taxon>Ranatra</taxon>
    </lineage>
</organism>
<dbReference type="InterPro" id="IPR027417">
    <property type="entry name" value="P-loop_NTPase"/>
</dbReference>